<dbReference type="PATRIC" id="fig|1173020.3.peg.3278"/>
<accession>K9UGY8</accession>
<dbReference type="RefSeq" id="WP_015160053.1">
    <property type="nucleotide sequence ID" value="NC_019697.1"/>
</dbReference>
<dbReference type="HOGENOM" id="CLU_2804605_0_0_3"/>
<name>K9UGY8_CHAP6</name>
<proteinExistence type="predicted"/>
<evidence type="ECO:0000313" key="1">
    <source>
        <dbReference type="EMBL" id="AFY93908.1"/>
    </source>
</evidence>
<sequence>MMMNLSPKAMRSIGESLEFRIAAYQHRLDTEVMSEDEASDLTNDLMFLESLLQEFQQALALPVAQVF</sequence>
<dbReference type="STRING" id="1173020.Cha6605_2872"/>
<protein>
    <submittedName>
        <fullName evidence="1">Uncharacterized protein</fullName>
    </submittedName>
</protein>
<dbReference type="Proteomes" id="UP000010366">
    <property type="component" value="Chromosome"/>
</dbReference>
<evidence type="ECO:0000313" key="2">
    <source>
        <dbReference type="Proteomes" id="UP000010366"/>
    </source>
</evidence>
<dbReference type="AlphaFoldDB" id="K9UGY8"/>
<keyword evidence="2" id="KW-1185">Reference proteome</keyword>
<dbReference type="EMBL" id="CP003600">
    <property type="protein sequence ID" value="AFY93908.1"/>
    <property type="molecule type" value="Genomic_DNA"/>
</dbReference>
<dbReference type="KEGG" id="cmp:Cha6605_2872"/>
<gene>
    <name evidence="1" type="ORF">Cha6605_2872</name>
</gene>
<organism evidence="1 2">
    <name type="scientific">Chamaesiphon minutus (strain ATCC 27169 / PCC 6605)</name>
    <dbReference type="NCBI Taxonomy" id="1173020"/>
    <lineage>
        <taxon>Bacteria</taxon>
        <taxon>Bacillati</taxon>
        <taxon>Cyanobacteriota</taxon>
        <taxon>Cyanophyceae</taxon>
        <taxon>Gomontiellales</taxon>
        <taxon>Chamaesiphonaceae</taxon>
        <taxon>Chamaesiphon</taxon>
    </lineage>
</organism>
<reference evidence="1 2" key="1">
    <citation type="submission" date="2012-05" db="EMBL/GenBank/DDBJ databases">
        <title>Finished chromosome of genome of Chamaesiphon sp. PCC 6605.</title>
        <authorList>
            <consortium name="US DOE Joint Genome Institute"/>
            <person name="Gugger M."/>
            <person name="Coursin T."/>
            <person name="Rippka R."/>
            <person name="Tandeau De Marsac N."/>
            <person name="Huntemann M."/>
            <person name="Wei C.-L."/>
            <person name="Han J."/>
            <person name="Detter J.C."/>
            <person name="Han C."/>
            <person name="Tapia R."/>
            <person name="Chen A."/>
            <person name="Kyrpides N."/>
            <person name="Mavromatis K."/>
            <person name="Markowitz V."/>
            <person name="Szeto E."/>
            <person name="Ivanova N."/>
            <person name="Pagani I."/>
            <person name="Pati A."/>
            <person name="Goodwin L."/>
            <person name="Nordberg H.P."/>
            <person name="Cantor M.N."/>
            <person name="Hua S.X."/>
            <person name="Woyke T."/>
            <person name="Kerfeld C.A."/>
        </authorList>
    </citation>
    <scope>NUCLEOTIDE SEQUENCE [LARGE SCALE GENOMIC DNA]</scope>
    <source>
        <strain evidence="2">ATCC 27169 / PCC 6605</strain>
    </source>
</reference>